<organism evidence="3 4">
    <name type="scientific">Flavobacterium aurantiibacter</name>
    <dbReference type="NCBI Taxonomy" id="2023067"/>
    <lineage>
        <taxon>Bacteria</taxon>
        <taxon>Pseudomonadati</taxon>
        <taxon>Bacteroidota</taxon>
        <taxon>Flavobacteriia</taxon>
        <taxon>Flavobacteriales</taxon>
        <taxon>Flavobacteriaceae</taxon>
        <taxon>Flavobacterium</taxon>
    </lineage>
</organism>
<dbReference type="EMBL" id="NOXX01000151">
    <property type="protein sequence ID" value="OYQ47159.1"/>
    <property type="molecule type" value="Genomic_DNA"/>
</dbReference>
<dbReference type="InterPro" id="IPR025645">
    <property type="entry name" value="DUF4349"/>
</dbReference>
<dbReference type="Proteomes" id="UP000216035">
    <property type="component" value="Unassembled WGS sequence"/>
</dbReference>
<dbReference type="PROSITE" id="PS51257">
    <property type="entry name" value="PROKAR_LIPOPROTEIN"/>
    <property type="match status" value="1"/>
</dbReference>
<reference evidence="3 4" key="1">
    <citation type="submission" date="2017-07" db="EMBL/GenBank/DDBJ databases">
        <title>Flavobacterium cyanobacteriorum sp. nov., isolated from cyanobacterial aggregates in a eutrophic lake.</title>
        <authorList>
            <person name="Cai H."/>
        </authorList>
    </citation>
    <scope>NUCLEOTIDE SEQUENCE [LARGE SCALE GENOMIC DNA]</scope>
    <source>
        <strain evidence="3 4">TH167</strain>
    </source>
</reference>
<evidence type="ECO:0000313" key="4">
    <source>
        <dbReference type="Proteomes" id="UP000216035"/>
    </source>
</evidence>
<feature type="signal peptide" evidence="1">
    <location>
        <begin position="1"/>
        <end position="22"/>
    </location>
</feature>
<dbReference type="AlphaFoldDB" id="A0A256A0J8"/>
<proteinExistence type="predicted"/>
<keyword evidence="4" id="KW-1185">Reference proteome</keyword>
<name>A0A256A0J8_9FLAO</name>
<evidence type="ECO:0000259" key="2">
    <source>
        <dbReference type="Pfam" id="PF14257"/>
    </source>
</evidence>
<feature type="domain" description="DUF4349" evidence="2">
    <location>
        <begin position="55"/>
        <end position="273"/>
    </location>
</feature>
<gene>
    <name evidence="3" type="ORF">CHX27_03490</name>
</gene>
<keyword evidence="1" id="KW-0732">Signal</keyword>
<accession>A0A256A0J8</accession>
<comment type="caution">
    <text evidence="3">The sequence shown here is derived from an EMBL/GenBank/DDBJ whole genome shotgun (WGS) entry which is preliminary data.</text>
</comment>
<dbReference type="OrthoDB" id="8704559at2"/>
<evidence type="ECO:0000256" key="1">
    <source>
        <dbReference type="SAM" id="SignalP"/>
    </source>
</evidence>
<evidence type="ECO:0000313" key="3">
    <source>
        <dbReference type="EMBL" id="OYQ47159.1"/>
    </source>
</evidence>
<dbReference type="Pfam" id="PF14257">
    <property type="entry name" value="DUF4349"/>
    <property type="match status" value="1"/>
</dbReference>
<sequence>MKVPVFPSVLFVVLFFSATACKNQSAEERFSESKMESEVVDTSNTTSVNATNLEREFVRTADAQFEVEDVRAATKAIEDATKKFGGFVTLSNLQTQVLQSDEVPVSADSLLLTKRYKIENVITLRVPNVQLDTVLRTIEKQVKFVDFQTLKCDDVSLQLLATDLERRRNAVAAKRISKAIDQKGTKLSGIVDAENEADLRRAQVDQALMNKLSLRENVAFSTVTLKVYQRERMQREVVLNEANIDSFQASFGDKLFEGFKSGWNLLGEIITFLFSTRQKT</sequence>
<feature type="chain" id="PRO_5012739236" description="DUF4349 domain-containing protein" evidence="1">
    <location>
        <begin position="23"/>
        <end position="280"/>
    </location>
</feature>
<protein>
    <recommendedName>
        <fullName evidence="2">DUF4349 domain-containing protein</fullName>
    </recommendedName>
</protein>
<dbReference type="RefSeq" id="WP_094485382.1">
    <property type="nucleotide sequence ID" value="NZ_NOXX01000151.1"/>
</dbReference>